<evidence type="ECO:0000256" key="1">
    <source>
        <dbReference type="PROSITE-ProRule" id="PRU00473"/>
    </source>
</evidence>
<dbReference type="InterPro" id="IPR036737">
    <property type="entry name" value="OmpA-like_sf"/>
</dbReference>
<dbReference type="PROSITE" id="PS51123">
    <property type="entry name" value="OMPA_2"/>
    <property type="match status" value="1"/>
</dbReference>
<dbReference type="Proteomes" id="UP001501736">
    <property type="component" value="Unassembled WGS sequence"/>
</dbReference>
<dbReference type="Pfam" id="PF00691">
    <property type="entry name" value="OmpA"/>
    <property type="match status" value="1"/>
</dbReference>
<accession>A0ABP6RCI6</accession>
<evidence type="ECO:0000259" key="3">
    <source>
        <dbReference type="PROSITE" id="PS51123"/>
    </source>
</evidence>
<reference evidence="5" key="1">
    <citation type="journal article" date="2019" name="Int. J. Syst. Evol. Microbiol.">
        <title>The Global Catalogue of Microorganisms (GCM) 10K type strain sequencing project: providing services to taxonomists for standard genome sequencing and annotation.</title>
        <authorList>
            <consortium name="The Broad Institute Genomics Platform"/>
            <consortium name="The Broad Institute Genome Sequencing Center for Infectious Disease"/>
            <person name="Wu L."/>
            <person name="Ma J."/>
        </authorList>
    </citation>
    <scope>NUCLEOTIDE SEQUENCE [LARGE SCALE GENOMIC DNA]</scope>
    <source>
        <strain evidence="5">JCM 11483</strain>
    </source>
</reference>
<evidence type="ECO:0000313" key="5">
    <source>
        <dbReference type="Proteomes" id="UP001501736"/>
    </source>
</evidence>
<feature type="domain" description="OmpA-like" evidence="3">
    <location>
        <begin position="80"/>
        <end position="197"/>
    </location>
</feature>
<keyword evidence="5" id="KW-1185">Reference proteome</keyword>
<proteinExistence type="predicted"/>
<sequence>MIGATGLRLGATALAGVVAGAVGTVAGQTSPDDLPAPSSSAIDDSVHAWTQSGIDASVHRWTTGSLEDSVQPLEQTREEEGSTVIDLATDILFEVNAWELPSSAEESIAELIADVPDGAAVTITGHTDSTPTGEAFDNAELSEHRARAVADAVSAARPDLELEVSGAGSSDPAVSEDPEDPSTLAANRRVEIRYSGG</sequence>
<dbReference type="InterPro" id="IPR006665">
    <property type="entry name" value="OmpA-like"/>
</dbReference>
<dbReference type="PANTHER" id="PTHR30329:SF21">
    <property type="entry name" value="LIPOPROTEIN YIAD-RELATED"/>
    <property type="match status" value="1"/>
</dbReference>
<feature type="region of interest" description="Disordered" evidence="2">
    <location>
        <begin position="156"/>
        <end position="189"/>
    </location>
</feature>
<dbReference type="SUPFAM" id="SSF103088">
    <property type="entry name" value="OmpA-like"/>
    <property type="match status" value="1"/>
</dbReference>
<dbReference type="PANTHER" id="PTHR30329">
    <property type="entry name" value="STATOR ELEMENT OF FLAGELLAR MOTOR COMPLEX"/>
    <property type="match status" value="1"/>
</dbReference>
<keyword evidence="1" id="KW-0472">Membrane</keyword>
<dbReference type="EMBL" id="BAAAYG010000005">
    <property type="protein sequence ID" value="GAA3284114.1"/>
    <property type="molecule type" value="Genomic_DNA"/>
</dbReference>
<protein>
    <recommendedName>
        <fullName evidence="3">OmpA-like domain-containing protein</fullName>
    </recommendedName>
</protein>
<dbReference type="InterPro" id="IPR050330">
    <property type="entry name" value="Bact_OuterMem_StrucFunc"/>
</dbReference>
<dbReference type="RefSeq" id="WP_344719659.1">
    <property type="nucleotide sequence ID" value="NZ_BAAAYG010000005.1"/>
</dbReference>
<name>A0ABP6RCI6_9MICC</name>
<gene>
    <name evidence="4" type="ORF">GCM10020260_14010</name>
</gene>
<comment type="caution">
    <text evidence="4">The sequence shown here is derived from an EMBL/GenBank/DDBJ whole genome shotgun (WGS) entry which is preliminary data.</text>
</comment>
<dbReference type="Gene3D" id="3.30.1330.60">
    <property type="entry name" value="OmpA-like domain"/>
    <property type="match status" value="1"/>
</dbReference>
<evidence type="ECO:0000313" key="4">
    <source>
        <dbReference type="EMBL" id="GAA3284114.1"/>
    </source>
</evidence>
<organism evidence="4 5">
    <name type="scientific">Nesterenkonia halobia</name>
    <dbReference type="NCBI Taxonomy" id="37922"/>
    <lineage>
        <taxon>Bacteria</taxon>
        <taxon>Bacillati</taxon>
        <taxon>Actinomycetota</taxon>
        <taxon>Actinomycetes</taxon>
        <taxon>Micrococcales</taxon>
        <taxon>Micrococcaceae</taxon>
        <taxon>Nesterenkonia</taxon>
    </lineage>
</organism>
<evidence type="ECO:0000256" key="2">
    <source>
        <dbReference type="SAM" id="MobiDB-lite"/>
    </source>
</evidence>
<dbReference type="CDD" id="cd07185">
    <property type="entry name" value="OmpA_C-like"/>
    <property type="match status" value="1"/>
</dbReference>